<dbReference type="PANTHER" id="PTHR45639:SF34">
    <property type="entry name" value="CHAPERONE PROTEIN DNAK"/>
    <property type="match status" value="1"/>
</dbReference>
<organism evidence="4 5">
    <name type="scientific">Panagrolaimus davidi</name>
    <dbReference type="NCBI Taxonomy" id="227884"/>
    <lineage>
        <taxon>Eukaryota</taxon>
        <taxon>Metazoa</taxon>
        <taxon>Ecdysozoa</taxon>
        <taxon>Nematoda</taxon>
        <taxon>Chromadorea</taxon>
        <taxon>Rhabditida</taxon>
        <taxon>Tylenchina</taxon>
        <taxon>Panagrolaimomorpha</taxon>
        <taxon>Panagrolaimoidea</taxon>
        <taxon>Panagrolaimidae</taxon>
        <taxon>Panagrolaimus</taxon>
    </lineage>
</organism>
<keyword evidence="2" id="KW-0547">Nucleotide-binding</keyword>
<comment type="similarity">
    <text evidence="1">Belongs to the heat shock protein 70 family.</text>
</comment>
<reference evidence="5" key="1">
    <citation type="submission" date="2022-11" db="UniProtKB">
        <authorList>
            <consortium name="WormBaseParasite"/>
        </authorList>
    </citation>
    <scope>IDENTIFICATION</scope>
</reference>
<dbReference type="GO" id="GO:0005788">
    <property type="term" value="C:endoplasmic reticulum lumen"/>
    <property type="evidence" value="ECO:0007669"/>
    <property type="project" value="UniProtKB-SubCell"/>
</dbReference>
<protein>
    <submittedName>
        <fullName evidence="5">Heat shock protein 70</fullName>
    </submittedName>
</protein>
<dbReference type="GO" id="GO:0034663">
    <property type="term" value="C:endoplasmic reticulum chaperone complex"/>
    <property type="evidence" value="ECO:0007669"/>
    <property type="project" value="TreeGrafter"/>
</dbReference>
<dbReference type="GO" id="GO:0140662">
    <property type="term" value="F:ATP-dependent protein folding chaperone"/>
    <property type="evidence" value="ECO:0007669"/>
    <property type="project" value="InterPro"/>
</dbReference>
<accession>A0A914Q274</accession>
<proteinExistence type="inferred from homology"/>
<dbReference type="InterPro" id="IPR043129">
    <property type="entry name" value="ATPase_NBD"/>
</dbReference>
<dbReference type="GO" id="GO:0005524">
    <property type="term" value="F:ATP binding"/>
    <property type="evidence" value="ECO:0007669"/>
    <property type="project" value="UniProtKB-KW"/>
</dbReference>
<dbReference type="PANTHER" id="PTHR45639">
    <property type="entry name" value="HSC70CB, ISOFORM G-RELATED"/>
    <property type="match status" value="1"/>
</dbReference>
<dbReference type="SUPFAM" id="SSF53067">
    <property type="entry name" value="Actin-like ATPase domain"/>
    <property type="match status" value="2"/>
</dbReference>
<dbReference type="PROSITE" id="PS00297">
    <property type="entry name" value="HSP70_1"/>
    <property type="match status" value="1"/>
</dbReference>
<dbReference type="InterPro" id="IPR018181">
    <property type="entry name" value="Heat_shock_70_CS"/>
</dbReference>
<dbReference type="Gene3D" id="3.30.30.30">
    <property type="match status" value="1"/>
</dbReference>
<name>A0A914Q274_9BILA</name>
<evidence type="ECO:0000256" key="3">
    <source>
        <dbReference type="ARBA" id="ARBA00022840"/>
    </source>
</evidence>
<evidence type="ECO:0000256" key="1">
    <source>
        <dbReference type="ARBA" id="ARBA00007381"/>
    </source>
</evidence>
<evidence type="ECO:0000256" key="2">
    <source>
        <dbReference type="ARBA" id="ARBA00022741"/>
    </source>
</evidence>
<evidence type="ECO:0000313" key="4">
    <source>
        <dbReference type="Proteomes" id="UP000887578"/>
    </source>
</evidence>
<keyword evidence="3" id="KW-0067">ATP-binding</keyword>
<dbReference type="Gene3D" id="3.30.420.40">
    <property type="match status" value="3"/>
</dbReference>
<dbReference type="InterPro" id="IPR013126">
    <property type="entry name" value="Hsp_70_fam"/>
</dbReference>
<evidence type="ECO:0000313" key="5">
    <source>
        <dbReference type="WBParaSite" id="PDA_v2.g22959.t1"/>
    </source>
</evidence>
<sequence>MADKTMESALLRNSNFFTSNIPLISTRSNDDKEVVGIDLGTSRCCAAVNRKNGITTIPLDNTGERLLPSFVSYDEESVKCGKVVFERLRNYSKSTVFDSKRIIGKKFGDIVIDLFWPYGLTEINGKVFIEIRKFNGNNEPLVNGLVSAEEVAADLLKHIKQKSDEFRGKKLTKAVITVPATFDIAQKIATTEAAKNAGWDEIILLPEPIAAAFAYFIDRPILNDSVVLDIDDFDPFQDGMISINRKEFEKMCEPLLNKVRNTLVAALYNSNLNANQINKVLLVGGGSRMPMIKILLQKTFPDSAHSCEENPDEVVAMGAAYYAQSIY</sequence>
<dbReference type="WBParaSite" id="PDA_v2.g22959.t1">
    <property type="protein sequence ID" value="PDA_v2.g22959.t1"/>
    <property type="gene ID" value="PDA_v2.g22959"/>
</dbReference>
<dbReference type="PRINTS" id="PR00301">
    <property type="entry name" value="HEATSHOCK70"/>
</dbReference>
<dbReference type="AlphaFoldDB" id="A0A914Q274"/>
<dbReference type="GO" id="GO:0030968">
    <property type="term" value="P:endoplasmic reticulum unfolded protein response"/>
    <property type="evidence" value="ECO:0007669"/>
    <property type="project" value="TreeGrafter"/>
</dbReference>
<keyword evidence="4" id="KW-1185">Reference proteome</keyword>
<dbReference type="Proteomes" id="UP000887578">
    <property type="component" value="Unplaced"/>
</dbReference>
<dbReference type="Gene3D" id="3.90.640.10">
    <property type="entry name" value="Actin, Chain A, domain 4"/>
    <property type="match status" value="1"/>
</dbReference>
<dbReference type="Pfam" id="PF00012">
    <property type="entry name" value="HSP70"/>
    <property type="match status" value="2"/>
</dbReference>